<dbReference type="EMBL" id="CACVBM020001063">
    <property type="protein sequence ID" value="CAA7027873.1"/>
    <property type="molecule type" value="Genomic_DNA"/>
</dbReference>
<accession>A0A6D2IJT9</accession>
<dbReference type="Proteomes" id="UP000467841">
    <property type="component" value="Unassembled WGS sequence"/>
</dbReference>
<protein>
    <recommendedName>
        <fullName evidence="4">Retrotransposon gag domain-containing protein</fullName>
    </recommendedName>
</protein>
<sequence length="200" mass="22473">MARHQQSSISHGELVGALKQLSGEMASKMKAPDEKRDSKWCEFHNDHGHRTEDISLRMEVNELLKKGHLREFLSDRAKNRLDDRNDERATKKPAPTSSPRHDRVIHVISGGSEISGITHSAARRSTRTARSNHGHGDVKAMDEQLSRCSISFDFDEDMNVIAPHHDALVISLTVANSLVKRTLVDNGSSTNIYSWMLTRN</sequence>
<keyword evidence="3" id="KW-1185">Reference proteome</keyword>
<evidence type="ECO:0000256" key="1">
    <source>
        <dbReference type="SAM" id="MobiDB-lite"/>
    </source>
</evidence>
<feature type="region of interest" description="Disordered" evidence="1">
    <location>
        <begin position="118"/>
        <end position="138"/>
    </location>
</feature>
<feature type="region of interest" description="Disordered" evidence="1">
    <location>
        <begin position="1"/>
        <end position="37"/>
    </location>
</feature>
<feature type="region of interest" description="Disordered" evidence="1">
    <location>
        <begin position="80"/>
        <end position="101"/>
    </location>
</feature>
<dbReference type="OrthoDB" id="1094758at2759"/>
<dbReference type="PANTHER" id="PTHR33240">
    <property type="entry name" value="OS08G0508500 PROTEIN"/>
    <property type="match status" value="1"/>
</dbReference>
<feature type="compositionally biased region" description="Polar residues" evidence="1">
    <location>
        <begin position="1"/>
        <end position="10"/>
    </location>
</feature>
<organism evidence="2 3">
    <name type="scientific">Microthlaspi erraticum</name>
    <dbReference type="NCBI Taxonomy" id="1685480"/>
    <lineage>
        <taxon>Eukaryota</taxon>
        <taxon>Viridiplantae</taxon>
        <taxon>Streptophyta</taxon>
        <taxon>Embryophyta</taxon>
        <taxon>Tracheophyta</taxon>
        <taxon>Spermatophyta</taxon>
        <taxon>Magnoliopsida</taxon>
        <taxon>eudicotyledons</taxon>
        <taxon>Gunneridae</taxon>
        <taxon>Pentapetalae</taxon>
        <taxon>rosids</taxon>
        <taxon>malvids</taxon>
        <taxon>Brassicales</taxon>
        <taxon>Brassicaceae</taxon>
        <taxon>Coluteocarpeae</taxon>
        <taxon>Microthlaspi</taxon>
    </lineage>
</organism>
<name>A0A6D2IJT9_9BRAS</name>
<feature type="compositionally biased region" description="Basic and acidic residues" evidence="1">
    <location>
        <begin position="80"/>
        <end position="90"/>
    </location>
</feature>
<gene>
    <name evidence="2" type="ORF">MERR_LOCUS15108</name>
</gene>
<comment type="caution">
    <text evidence="2">The sequence shown here is derived from an EMBL/GenBank/DDBJ whole genome shotgun (WGS) entry which is preliminary data.</text>
</comment>
<reference evidence="2" key="1">
    <citation type="submission" date="2020-01" db="EMBL/GenBank/DDBJ databases">
        <authorList>
            <person name="Mishra B."/>
        </authorList>
    </citation>
    <scope>NUCLEOTIDE SEQUENCE [LARGE SCALE GENOMIC DNA]</scope>
</reference>
<dbReference type="PANTHER" id="PTHR33240:SF8">
    <property type="entry name" value="OS03G0439900 PROTEIN"/>
    <property type="match status" value="1"/>
</dbReference>
<evidence type="ECO:0008006" key="4">
    <source>
        <dbReference type="Google" id="ProtNLM"/>
    </source>
</evidence>
<proteinExistence type="predicted"/>
<evidence type="ECO:0000313" key="2">
    <source>
        <dbReference type="EMBL" id="CAA7027873.1"/>
    </source>
</evidence>
<dbReference type="AlphaFoldDB" id="A0A6D2IJT9"/>
<feature type="compositionally biased region" description="Basic residues" evidence="1">
    <location>
        <begin position="121"/>
        <end position="133"/>
    </location>
</feature>
<evidence type="ECO:0000313" key="3">
    <source>
        <dbReference type="Proteomes" id="UP000467841"/>
    </source>
</evidence>